<feature type="transmembrane region" description="Helical" evidence="1">
    <location>
        <begin position="255"/>
        <end position="272"/>
    </location>
</feature>
<dbReference type="Proteomes" id="UP000305674">
    <property type="component" value="Unassembled WGS sequence"/>
</dbReference>
<evidence type="ECO:0000313" key="4">
    <source>
        <dbReference type="Proteomes" id="UP000305674"/>
    </source>
</evidence>
<feature type="transmembrane region" description="Helical" evidence="1">
    <location>
        <begin position="314"/>
        <end position="332"/>
    </location>
</feature>
<feature type="transmembrane region" description="Helical" evidence="1">
    <location>
        <begin position="197"/>
        <end position="218"/>
    </location>
</feature>
<dbReference type="EMBL" id="SWCI01000002">
    <property type="protein sequence ID" value="TKB50268.1"/>
    <property type="molecule type" value="Genomic_DNA"/>
</dbReference>
<dbReference type="Pfam" id="PF18948">
    <property type="entry name" value="DUF5692"/>
    <property type="match status" value="1"/>
</dbReference>
<dbReference type="InterPro" id="IPR043747">
    <property type="entry name" value="DUF5692"/>
</dbReference>
<keyword evidence="4" id="KW-1185">Reference proteome</keyword>
<dbReference type="AlphaFoldDB" id="A0A4U1BG23"/>
<dbReference type="RefSeq" id="WP_136851492.1">
    <property type="nucleotide sequence ID" value="NZ_SWCI01000002.1"/>
</dbReference>
<comment type="caution">
    <text evidence="3">The sequence shown here is derived from an EMBL/GenBank/DDBJ whole genome shotgun (WGS) entry which is preliminary data.</text>
</comment>
<dbReference type="OrthoDB" id="7054801at2"/>
<sequence>MTPLNRWAVWRAAVALAWLLAGTALAAQLPEQGTRDNYDLGTYQILLEGVPGTGGLSYHIVFNRGGSVYIEKKFNGENLAETHSWTREGDQLRILPVQGGVINDFDQATLSVLDQDNIAVSLNVPGESLKLMEKDTEFTLYRWYEFQAKAHILLTLIFLVALNELFRLVKWSGFAFFVGLSLLLTVFVWPYQGVAYWFKWAKIYSVVSASVFFLLMRFTPLHKYTFAKLFCVGFLALNIAEAVAQDFTMGFTPNLLNGVAGVLSILTCYYGWKGIKADDSPQKDMVWPKMTALWIIAYDVWNFVYVYLNFPASASAQLMVIVAATIPALFIKEGTWLQARAYTLAAWFMFYFTFTEFYERNLWIFPRTDVLTYSLALLSLVLNIACVVQLWEFRKQRLARQQPAAA</sequence>
<proteinExistence type="predicted"/>
<keyword evidence="1" id="KW-0472">Membrane</keyword>
<accession>A0A4U1BG23</accession>
<organism evidence="3 4">
    <name type="scientific">Ferrimonas sediminicola</name>
    <dbReference type="NCBI Taxonomy" id="2569538"/>
    <lineage>
        <taxon>Bacteria</taxon>
        <taxon>Pseudomonadati</taxon>
        <taxon>Pseudomonadota</taxon>
        <taxon>Gammaproteobacteria</taxon>
        <taxon>Alteromonadales</taxon>
        <taxon>Ferrimonadaceae</taxon>
        <taxon>Ferrimonas</taxon>
    </lineage>
</organism>
<keyword evidence="1" id="KW-0812">Transmembrane</keyword>
<keyword evidence="1" id="KW-1133">Transmembrane helix</keyword>
<evidence type="ECO:0000313" key="3">
    <source>
        <dbReference type="EMBL" id="TKB50268.1"/>
    </source>
</evidence>
<feature type="transmembrane region" description="Helical" evidence="1">
    <location>
        <begin position="370"/>
        <end position="391"/>
    </location>
</feature>
<evidence type="ECO:0000256" key="2">
    <source>
        <dbReference type="SAM" id="SignalP"/>
    </source>
</evidence>
<gene>
    <name evidence="3" type="ORF">FCL40_03650</name>
</gene>
<reference evidence="3 4" key="1">
    <citation type="submission" date="2019-04" db="EMBL/GenBank/DDBJ databases">
        <authorList>
            <person name="Hwang J.C."/>
        </authorList>
    </citation>
    <scope>NUCLEOTIDE SEQUENCE [LARGE SCALE GENOMIC DNA]</scope>
    <source>
        <strain evidence="3 4">IMCC35001</strain>
    </source>
</reference>
<feature type="chain" id="PRO_5020655148" evidence="2">
    <location>
        <begin position="27"/>
        <end position="406"/>
    </location>
</feature>
<feature type="transmembrane region" description="Helical" evidence="1">
    <location>
        <begin position="292"/>
        <end position="308"/>
    </location>
</feature>
<name>A0A4U1BG23_9GAMM</name>
<feature type="signal peptide" evidence="2">
    <location>
        <begin position="1"/>
        <end position="26"/>
    </location>
</feature>
<feature type="transmembrane region" description="Helical" evidence="1">
    <location>
        <begin position="173"/>
        <end position="191"/>
    </location>
</feature>
<evidence type="ECO:0000256" key="1">
    <source>
        <dbReference type="SAM" id="Phobius"/>
    </source>
</evidence>
<keyword evidence="2" id="KW-0732">Signal</keyword>
<feature type="transmembrane region" description="Helical" evidence="1">
    <location>
        <begin position="148"/>
        <end position="166"/>
    </location>
</feature>
<protein>
    <submittedName>
        <fullName evidence="3">Uncharacterized protein</fullName>
    </submittedName>
</protein>
<feature type="transmembrane region" description="Helical" evidence="1">
    <location>
        <begin position="339"/>
        <end position="358"/>
    </location>
</feature>